<feature type="transmembrane region" description="Helical" evidence="1">
    <location>
        <begin position="94"/>
        <end position="114"/>
    </location>
</feature>
<evidence type="ECO:0000313" key="2">
    <source>
        <dbReference type="EMBL" id="KAE8385389.1"/>
    </source>
</evidence>
<keyword evidence="1" id="KW-0812">Transmembrane</keyword>
<gene>
    <name evidence="2" type="ORF">BDV23DRAFT_164952</name>
</gene>
<protein>
    <submittedName>
        <fullName evidence="2">Uncharacterized protein</fullName>
    </submittedName>
</protein>
<feature type="transmembrane region" description="Helical" evidence="1">
    <location>
        <begin position="182"/>
        <end position="206"/>
    </location>
</feature>
<reference evidence="2" key="1">
    <citation type="submission" date="2019-04" db="EMBL/GenBank/DDBJ databases">
        <title>Friends and foes A comparative genomics studyof 23 Aspergillus species from section Flavi.</title>
        <authorList>
            <consortium name="DOE Joint Genome Institute"/>
            <person name="Kjaerbolling I."/>
            <person name="Vesth T."/>
            <person name="Frisvad J.C."/>
            <person name="Nybo J.L."/>
            <person name="Theobald S."/>
            <person name="Kildgaard S."/>
            <person name="Isbrandt T."/>
            <person name="Kuo A."/>
            <person name="Sato A."/>
            <person name="Lyhne E.K."/>
            <person name="Kogle M.E."/>
            <person name="Wiebenga A."/>
            <person name="Kun R.S."/>
            <person name="Lubbers R.J."/>
            <person name="Makela M.R."/>
            <person name="Barry K."/>
            <person name="Chovatia M."/>
            <person name="Clum A."/>
            <person name="Daum C."/>
            <person name="Haridas S."/>
            <person name="He G."/>
            <person name="LaButti K."/>
            <person name="Lipzen A."/>
            <person name="Mondo S."/>
            <person name="Riley R."/>
            <person name="Salamov A."/>
            <person name="Simmons B.A."/>
            <person name="Magnuson J.K."/>
            <person name="Henrissat B."/>
            <person name="Mortensen U.H."/>
            <person name="Larsen T.O."/>
            <person name="Devries R.P."/>
            <person name="Grigoriev I.V."/>
            <person name="Machida M."/>
            <person name="Baker S.E."/>
            <person name="Andersen M.R."/>
        </authorList>
    </citation>
    <scope>NUCLEOTIDE SEQUENCE [LARGE SCALE GENOMIC DNA]</scope>
    <source>
        <strain evidence="2">IBT 14317</strain>
    </source>
</reference>
<dbReference type="GO" id="GO:0005794">
    <property type="term" value="C:Golgi apparatus"/>
    <property type="evidence" value="ECO:0007669"/>
    <property type="project" value="TreeGrafter"/>
</dbReference>
<keyword evidence="1" id="KW-1133">Transmembrane helix</keyword>
<sequence>MIAAISIAVEMLYRPNTRWTWIFFLSIFLEAVVLIILEIRTLYLEFMSSVADIAEDVTSARVAPTFFALVTLGLLYQLILVYDTLAHHNSIQVLGLSIYSATLCIYNGLQLTQVRDAYGILYDNSAIDPSTAQVILNLAITIIAVTAVSTIWTIFSAWKLSGEFAWIIFHKVEADITMQRRYVYFELLISILKFDGFYFIGFLVQLVTVTTVRSDAEFAATIAFIPFSCSLLFITASVVRHERRWGTISVCALHCALEGFFIFKITRLYSPETFGDYLPARRSLILFGVMAIILSNATMAMIILCSQNFHQGLRPYITGEREAFMLGEGFEMQLYEGYSPMERGIS</sequence>
<feature type="transmembrane region" description="Helical" evidence="1">
    <location>
        <begin position="245"/>
        <end position="263"/>
    </location>
</feature>
<feature type="transmembrane region" description="Helical" evidence="1">
    <location>
        <begin position="63"/>
        <end position="82"/>
    </location>
</feature>
<dbReference type="PANTHER" id="PTHR34391">
    <property type="entry name" value="UPF0658 GOLGI APPARATUS MEMBRANE PROTEIN C1952.10C-RELATED"/>
    <property type="match status" value="1"/>
</dbReference>
<feature type="transmembrane region" description="Helical" evidence="1">
    <location>
        <begin position="283"/>
        <end position="305"/>
    </location>
</feature>
<feature type="transmembrane region" description="Helical" evidence="1">
    <location>
        <begin position="21"/>
        <end position="43"/>
    </location>
</feature>
<dbReference type="AlphaFoldDB" id="A0A5N7BUG7"/>
<organism evidence="2">
    <name type="scientific">Petromyces alliaceus</name>
    <name type="common">Aspergillus alliaceus</name>
    <dbReference type="NCBI Taxonomy" id="209559"/>
    <lineage>
        <taxon>Eukaryota</taxon>
        <taxon>Fungi</taxon>
        <taxon>Dikarya</taxon>
        <taxon>Ascomycota</taxon>
        <taxon>Pezizomycotina</taxon>
        <taxon>Eurotiomycetes</taxon>
        <taxon>Eurotiomycetidae</taxon>
        <taxon>Eurotiales</taxon>
        <taxon>Aspergillaceae</taxon>
        <taxon>Aspergillus</taxon>
        <taxon>Aspergillus subgen. Circumdati</taxon>
    </lineage>
</organism>
<dbReference type="EMBL" id="ML735336">
    <property type="protein sequence ID" value="KAE8385389.1"/>
    <property type="molecule type" value="Genomic_DNA"/>
</dbReference>
<feature type="transmembrane region" description="Helical" evidence="1">
    <location>
        <begin position="134"/>
        <end position="161"/>
    </location>
</feature>
<accession>A0A5N7BUG7</accession>
<feature type="transmembrane region" description="Helical" evidence="1">
    <location>
        <begin position="218"/>
        <end position="238"/>
    </location>
</feature>
<keyword evidence="1" id="KW-0472">Membrane</keyword>
<dbReference type="Proteomes" id="UP000326877">
    <property type="component" value="Unassembled WGS sequence"/>
</dbReference>
<dbReference type="OrthoDB" id="2448307at2759"/>
<dbReference type="PANTHER" id="PTHR34391:SF1">
    <property type="entry name" value="UPF0658 GOLGI APPARATUS MEMBRANE PROTEIN C1952.10C-RELATED"/>
    <property type="match status" value="1"/>
</dbReference>
<name>A0A5N7BUG7_PETAA</name>
<proteinExistence type="predicted"/>
<dbReference type="InterPro" id="IPR040410">
    <property type="entry name" value="UPF0658_Golgi"/>
</dbReference>
<evidence type="ECO:0000256" key="1">
    <source>
        <dbReference type="SAM" id="Phobius"/>
    </source>
</evidence>